<keyword evidence="2" id="KW-0547">Nucleotide-binding</keyword>
<sequence length="90" mass="9869">MTEVTVLYFATYREQAGVTTERITVASDKVDLGELMRKICLKHPNISSEPTKIVAAVNEEYQDHSHLLNNGDTVALIPPVSGGCQTAKRP</sequence>
<dbReference type="InterPro" id="IPR044672">
    <property type="entry name" value="MOCS2A"/>
</dbReference>
<comment type="pathway">
    <text evidence="1">Cofactor biosynthesis; molybdopterin biosynthesis.</text>
</comment>
<dbReference type="SUPFAM" id="SSF54285">
    <property type="entry name" value="MoaD/ThiS"/>
    <property type="match status" value="1"/>
</dbReference>
<dbReference type="InterPro" id="IPR003749">
    <property type="entry name" value="ThiS/MoaD-like"/>
</dbReference>
<evidence type="ECO:0000256" key="1">
    <source>
        <dbReference type="ARBA" id="ARBA00005046"/>
    </source>
</evidence>
<evidence type="ECO:0000256" key="2">
    <source>
        <dbReference type="ARBA" id="ARBA00022741"/>
    </source>
</evidence>
<dbReference type="InterPro" id="IPR016155">
    <property type="entry name" value="Mopterin_synth/thiamin_S_b"/>
</dbReference>
<dbReference type="Pfam" id="PF02597">
    <property type="entry name" value="ThiS"/>
    <property type="match status" value="1"/>
</dbReference>
<dbReference type="GO" id="GO:1990133">
    <property type="term" value="C:molybdopterin adenylyltransferase complex"/>
    <property type="evidence" value="ECO:0007669"/>
    <property type="project" value="TreeGrafter"/>
</dbReference>
<dbReference type="EMBL" id="UINC01023335">
    <property type="protein sequence ID" value="SVA94788.1"/>
    <property type="molecule type" value="Genomic_DNA"/>
</dbReference>
<evidence type="ECO:0000313" key="4">
    <source>
        <dbReference type="EMBL" id="SVA94788.1"/>
    </source>
</evidence>
<protein>
    <recommendedName>
        <fullName evidence="5">Molybdopterin converting factor subunit 1</fullName>
    </recommendedName>
</protein>
<organism evidence="4">
    <name type="scientific">marine metagenome</name>
    <dbReference type="NCBI Taxonomy" id="408172"/>
    <lineage>
        <taxon>unclassified sequences</taxon>
        <taxon>metagenomes</taxon>
        <taxon>ecological metagenomes</taxon>
    </lineage>
</organism>
<dbReference type="AlphaFoldDB" id="A0A381ZZR8"/>
<dbReference type="GO" id="GO:0000166">
    <property type="term" value="F:nucleotide binding"/>
    <property type="evidence" value="ECO:0007669"/>
    <property type="project" value="UniProtKB-KW"/>
</dbReference>
<dbReference type="FunFam" id="3.10.20.30:FF:000010">
    <property type="entry name" value="Molybdopterin synthase sulfur carrier subunit"/>
    <property type="match status" value="1"/>
</dbReference>
<dbReference type="Gene3D" id="3.10.20.30">
    <property type="match status" value="1"/>
</dbReference>
<dbReference type="NCBIfam" id="TIGR01682">
    <property type="entry name" value="moaD"/>
    <property type="match status" value="1"/>
</dbReference>
<dbReference type="InterPro" id="IPR012675">
    <property type="entry name" value="Beta-grasp_dom_sf"/>
</dbReference>
<dbReference type="PANTHER" id="PTHR33359">
    <property type="entry name" value="MOLYBDOPTERIN SYNTHASE SULFUR CARRIER SUBUNIT"/>
    <property type="match status" value="1"/>
</dbReference>
<evidence type="ECO:0008006" key="5">
    <source>
        <dbReference type="Google" id="ProtNLM"/>
    </source>
</evidence>
<proteinExistence type="predicted"/>
<keyword evidence="3" id="KW-0501">Molybdenum cofactor biosynthesis</keyword>
<name>A0A381ZZR8_9ZZZZ</name>
<dbReference type="CDD" id="cd00754">
    <property type="entry name" value="Ubl_MoaD"/>
    <property type="match status" value="1"/>
</dbReference>
<dbReference type="UniPathway" id="UPA00344"/>
<dbReference type="GO" id="GO:0006777">
    <property type="term" value="P:Mo-molybdopterin cofactor biosynthetic process"/>
    <property type="evidence" value="ECO:0007669"/>
    <property type="project" value="UniProtKB-KW"/>
</dbReference>
<accession>A0A381ZZR8</accession>
<dbReference type="PANTHER" id="PTHR33359:SF1">
    <property type="entry name" value="MOLYBDOPTERIN SYNTHASE SULFUR CARRIER SUBUNIT"/>
    <property type="match status" value="1"/>
</dbReference>
<gene>
    <name evidence="4" type="ORF">METZ01_LOCUS147642</name>
</gene>
<evidence type="ECO:0000256" key="3">
    <source>
        <dbReference type="ARBA" id="ARBA00023150"/>
    </source>
</evidence>
<reference evidence="4" key="1">
    <citation type="submission" date="2018-05" db="EMBL/GenBank/DDBJ databases">
        <authorList>
            <person name="Lanie J.A."/>
            <person name="Ng W.-L."/>
            <person name="Kazmierczak K.M."/>
            <person name="Andrzejewski T.M."/>
            <person name="Davidsen T.M."/>
            <person name="Wayne K.J."/>
            <person name="Tettelin H."/>
            <person name="Glass J.I."/>
            <person name="Rusch D."/>
            <person name="Podicherti R."/>
            <person name="Tsui H.-C.T."/>
            <person name="Winkler M.E."/>
        </authorList>
    </citation>
    <scope>NUCLEOTIDE SEQUENCE</scope>
</reference>